<feature type="region of interest" description="Disordered" evidence="1">
    <location>
        <begin position="357"/>
        <end position="386"/>
    </location>
</feature>
<dbReference type="Proteomes" id="UP001374579">
    <property type="component" value="Unassembled WGS sequence"/>
</dbReference>
<dbReference type="AlphaFoldDB" id="A0AAN9B4C7"/>
<feature type="compositionally biased region" description="Polar residues" evidence="1">
    <location>
        <begin position="357"/>
        <end position="367"/>
    </location>
</feature>
<feature type="region of interest" description="Disordered" evidence="1">
    <location>
        <begin position="146"/>
        <end position="171"/>
    </location>
</feature>
<feature type="compositionally biased region" description="Polar residues" evidence="1">
    <location>
        <begin position="156"/>
        <end position="170"/>
    </location>
</feature>
<protein>
    <submittedName>
        <fullName evidence="2">Uncharacterized protein</fullName>
    </submittedName>
</protein>
<keyword evidence="3" id="KW-1185">Reference proteome</keyword>
<evidence type="ECO:0000313" key="2">
    <source>
        <dbReference type="EMBL" id="KAK7098607.1"/>
    </source>
</evidence>
<accession>A0AAN9B4C7</accession>
<proteinExistence type="predicted"/>
<gene>
    <name evidence="2" type="ORF">V1264_002864</name>
</gene>
<dbReference type="EMBL" id="JBAMIC010000012">
    <property type="protein sequence ID" value="KAK7098607.1"/>
    <property type="molecule type" value="Genomic_DNA"/>
</dbReference>
<sequence>MQRARVSNHPCHRLSVPAAKRFWCRHCMMVFEDAITRWRHSRSCRSGGFDNFVRRREIETQALQKMAETLDPDMMTQMSAPSGEGTAGNSKDLCCFICKQRFVSLDEMREHVKYPCNKPVALPRPSMTVYIEEPTFGTGIQQHYTDGPAVSHSRGEQCSSTVPPVSSSAGNPHPVTVYMNESEHGHPDSEAKPTNIYVNEKGETVIEVENLDLNTKSGELSLAHLLTQLSQQGIVFDQQPQGETEITTSHQEAQVVQESAHEVDYSQPTAVDAANTLTQLAGSMYRATSNPQDAYTYAPPTKRIKAEAEELQYSQEQSQHLPVHAYIQKEELPEGTDEEKYIICTSESEVISVVRANNASPDDSNSEPMFRNGAADDESESETKHVHTTTAETVIFEGHPDQGSHSQTLIGASTDNGPAEGSFAGSQMVMLQAGQVQVEATPTGQLFKSEDPTGQLVIAPQGVIGVEETGQETVVSHFPGQESSVTVVDTDHAVISQEQSLLEGKSSLEAGSNMAVVAEDADLGLVDVGEEPVRVNVEEDSAADPPLLIPQIVSVTSEAPQVTLQHTQDPDYQGTV</sequence>
<comment type="caution">
    <text evidence="2">The sequence shown here is derived from an EMBL/GenBank/DDBJ whole genome shotgun (WGS) entry which is preliminary data.</text>
</comment>
<name>A0AAN9B4C7_9CAEN</name>
<evidence type="ECO:0000313" key="3">
    <source>
        <dbReference type="Proteomes" id="UP001374579"/>
    </source>
</evidence>
<organism evidence="2 3">
    <name type="scientific">Littorina saxatilis</name>
    <dbReference type="NCBI Taxonomy" id="31220"/>
    <lineage>
        <taxon>Eukaryota</taxon>
        <taxon>Metazoa</taxon>
        <taxon>Spiralia</taxon>
        <taxon>Lophotrochozoa</taxon>
        <taxon>Mollusca</taxon>
        <taxon>Gastropoda</taxon>
        <taxon>Caenogastropoda</taxon>
        <taxon>Littorinimorpha</taxon>
        <taxon>Littorinoidea</taxon>
        <taxon>Littorinidae</taxon>
        <taxon>Littorina</taxon>
    </lineage>
</organism>
<reference evidence="2 3" key="1">
    <citation type="submission" date="2024-02" db="EMBL/GenBank/DDBJ databases">
        <title>Chromosome-scale genome assembly of the rough periwinkle Littorina saxatilis.</title>
        <authorList>
            <person name="De Jode A."/>
            <person name="Faria R."/>
            <person name="Formenti G."/>
            <person name="Sims Y."/>
            <person name="Smith T.P."/>
            <person name="Tracey A."/>
            <person name="Wood J.M.D."/>
            <person name="Zagrodzka Z.B."/>
            <person name="Johannesson K."/>
            <person name="Butlin R.K."/>
            <person name="Leder E.H."/>
        </authorList>
    </citation>
    <scope>NUCLEOTIDE SEQUENCE [LARGE SCALE GENOMIC DNA]</scope>
    <source>
        <strain evidence="2">Snail1</strain>
        <tissue evidence="2">Muscle</tissue>
    </source>
</reference>
<evidence type="ECO:0000256" key="1">
    <source>
        <dbReference type="SAM" id="MobiDB-lite"/>
    </source>
</evidence>